<comment type="caution">
    <text evidence="6">The sequence shown here is derived from an EMBL/GenBank/DDBJ whole genome shotgun (WGS) entry which is preliminary data.</text>
</comment>
<dbReference type="PRINTS" id="PR00502">
    <property type="entry name" value="NUDIXFAMILY"/>
</dbReference>
<dbReference type="Proteomes" id="UP001183420">
    <property type="component" value="Unassembled WGS sequence"/>
</dbReference>
<dbReference type="RefSeq" id="WP_311596872.1">
    <property type="nucleotide sequence ID" value="NZ_JAVREM010000005.1"/>
</dbReference>
<evidence type="ECO:0000256" key="4">
    <source>
        <dbReference type="RuleBase" id="RU003476"/>
    </source>
</evidence>
<gene>
    <name evidence="6" type="ORF">RNC47_08100</name>
</gene>
<feature type="domain" description="Nudix hydrolase" evidence="5">
    <location>
        <begin position="30"/>
        <end position="165"/>
    </location>
</feature>
<dbReference type="InterPro" id="IPR000086">
    <property type="entry name" value="NUDIX_hydrolase_dom"/>
</dbReference>
<comment type="similarity">
    <text evidence="2 4">Belongs to the Nudix hydrolase family.</text>
</comment>
<evidence type="ECO:0000256" key="3">
    <source>
        <dbReference type="ARBA" id="ARBA00022801"/>
    </source>
</evidence>
<evidence type="ECO:0000313" key="6">
    <source>
        <dbReference type="EMBL" id="MDT0318294.1"/>
    </source>
</evidence>
<reference evidence="7" key="1">
    <citation type="submission" date="2023-07" db="EMBL/GenBank/DDBJ databases">
        <title>30 novel species of actinomycetes from the DSMZ collection.</title>
        <authorList>
            <person name="Nouioui I."/>
        </authorList>
    </citation>
    <scope>NUCLEOTIDE SEQUENCE [LARGE SCALE GENOMIC DNA]</scope>
    <source>
        <strain evidence="7">DSM 44918</strain>
    </source>
</reference>
<keyword evidence="3 4" id="KW-0378">Hydrolase</keyword>
<proteinExistence type="inferred from homology"/>
<dbReference type="InterPro" id="IPR020476">
    <property type="entry name" value="Nudix_hydrolase"/>
</dbReference>
<evidence type="ECO:0000256" key="2">
    <source>
        <dbReference type="ARBA" id="ARBA00005582"/>
    </source>
</evidence>
<dbReference type="SUPFAM" id="SSF55811">
    <property type="entry name" value="Nudix"/>
    <property type="match status" value="1"/>
</dbReference>
<dbReference type="Pfam" id="PF00293">
    <property type="entry name" value="NUDIX"/>
    <property type="match status" value="1"/>
</dbReference>
<dbReference type="InterPro" id="IPR015797">
    <property type="entry name" value="NUDIX_hydrolase-like_dom_sf"/>
</dbReference>
<dbReference type="EMBL" id="JAVREM010000005">
    <property type="protein sequence ID" value="MDT0318294.1"/>
    <property type="molecule type" value="Genomic_DNA"/>
</dbReference>
<name>A0ABU2LL24_9ACTN</name>
<evidence type="ECO:0000259" key="5">
    <source>
        <dbReference type="PROSITE" id="PS51462"/>
    </source>
</evidence>
<organism evidence="6 7">
    <name type="scientific">Streptomyces millisiae</name>
    <dbReference type="NCBI Taxonomy" id="3075542"/>
    <lineage>
        <taxon>Bacteria</taxon>
        <taxon>Bacillati</taxon>
        <taxon>Actinomycetota</taxon>
        <taxon>Actinomycetes</taxon>
        <taxon>Kitasatosporales</taxon>
        <taxon>Streptomycetaceae</taxon>
        <taxon>Streptomyces</taxon>
    </lineage>
</organism>
<evidence type="ECO:0000313" key="7">
    <source>
        <dbReference type="Proteomes" id="UP001183420"/>
    </source>
</evidence>
<dbReference type="Gene3D" id="3.90.79.10">
    <property type="entry name" value="Nucleoside Triphosphate Pyrophosphohydrolase"/>
    <property type="match status" value="1"/>
</dbReference>
<accession>A0ABU2LL24</accession>
<protein>
    <submittedName>
        <fullName evidence="6">NUDIX domain-containing protein</fullName>
    </submittedName>
</protein>
<dbReference type="PROSITE" id="PS51462">
    <property type="entry name" value="NUDIX"/>
    <property type="match status" value="1"/>
</dbReference>
<dbReference type="PANTHER" id="PTHR43046">
    <property type="entry name" value="GDP-MANNOSE MANNOSYL HYDROLASE"/>
    <property type="match status" value="1"/>
</dbReference>
<keyword evidence="7" id="KW-1185">Reference proteome</keyword>
<dbReference type="PANTHER" id="PTHR43046:SF14">
    <property type="entry name" value="MUTT_NUDIX FAMILY PROTEIN"/>
    <property type="match status" value="1"/>
</dbReference>
<sequence>MTDTTRPLASGPLGIRLLAFDRLPEGSEFADARVGYCLVAVERGDRVLLVLDRGRGCWELPGGGIEPGETPRQAAVRELREEAGLSLAPEELRFAGFALTAFADKPELRGAVFRAEFPETAEVADPAGFTPNEEISAISWWDGAAPLPGGTLQTVDAVLAELVRGGPEGA</sequence>
<comment type="cofactor">
    <cofactor evidence="1">
        <name>Mg(2+)</name>
        <dbReference type="ChEBI" id="CHEBI:18420"/>
    </cofactor>
</comment>
<dbReference type="PROSITE" id="PS00893">
    <property type="entry name" value="NUDIX_BOX"/>
    <property type="match status" value="1"/>
</dbReference>
<dbReference type="InterPro" id="IPR020084">
    <property type="entry name" value="NUDIX_hydrolase_CS"/>
</dbReference>
<evidence type="ECO:0000256" key="1">
    <source>
        <dbReference type="ARBA" id="ARBA00001946"/>
    </source>
</evidence>